<dbReference type="EMBL" id="CAJVPP010010667">
    <property type="protein sequence ID" value="CAG8711276.1"/>
    <property type="molecule type" value="Genomic_DNA"/>
</dbReference>
<accession>A0A9N9HY01</accession>
<dbReference type="AlphaFoldDB" id="A0A9N9HY01"/>
<protein>
    <submittedName>
        <fullName evidence="2">6062_t:CDS:1</fullName>
    </submittedName>
</protein>
<evidence type="ECO:0000256" key="1">
    <source>
        <dbReference type="SAM" id="MobiDB-lite"/>
    </source>
</evidence>
<feature type="non-terminal residue" evidence="2">
    <location>
        <position position="1"/>
    </location>
</feature>
<feature type="compositionally biased region" description="Polar residues" evidence="1">
    <location>
        <begin position="130"/>
        <end position="144"/>
    </location>
</feature>
<organism evidence="2 3">
    <name type="scientific">Funneliformis mosseae</name>
    <name type="common">Endomycorrhizal fungus</name>
    <name type="synonym">Glomus mosseae</name>
    <dbReference type="NCBI Taxonomy" id="27381"/>
    <lineage>
        <taxon>Eukaryota</taxon>
        <taxon>Fungi</taxon>
        <taxon>Fungi incertae sedis</taxon>
        <taxon>Mucoromycota</taxon>
        <taxon>Glomeromycotina</taxon>
        <taxon>Glomeromycetes</taxon>
        <taxon>Glomerales</taxon>
        <taxon>Glomeraceae</taxon>
        <taxon>Funneliformis</taxon>
    </lineage>
</organism>
<sequence length="158" mass="17308">KSPDEENPITAENINLEGIIITSTQSSDIYNMQPACNRALNILALNILKYLLEDNLRGEPDFSSIKSNDTIPDYGPYGKCDNPILTEDPPRSLVLNVCGDIGSYGMADVSDPLLPFQYKTVDDGSVEEGANNSQDEVVTSTTLNESHKRPSVEKKNES</sequence>
<proteinExistence type="predicted"/>
<evidence type="ECO:0000313" key="2">
    <source>
        <dbReference type="EMBL" id="CAG8711276.1"/>
    </source>
</evidence>
<feature type="compositionally biased region" description="Basic and acidic residues" evidence="1">
    <location>
        <begin position="145"/>
        <end position="158"/>
    </location>
</feature>
<reference evidence="2" key="1">
    <citation type="submission" date="2021-06" db="EMBL/GenBank/DDBJ databases">
        <authorList>
            <person name="Kallberg Y."/>
            <person name="Tangrot J."/>
            <person name="Rosling A."/>
        </authorList>
    </citation>
    <scope>NUCLEOTIDE SEQUENCE</scope>
    <source>
        <strain evidence="2">87-6 pot B 2015</strain>
    </source>
</reference>
<name>A0A9N9HY01_FUNMO</name>
<keyword evidence="3" id="KW-1185">Reference proteome</keyword>
<comment type="caution">
    <text evidence="2">The sequence shown here is derived from an EMBL/GenBank/DDBJ whole genome shotgun (WGS) entry which is preliminary data.</text>
</comment>
<dbReference type="Proteomes" id="UP000789375">
    <property type="component" value="Unassembled WGS sequence"/>
</dbReference>
<feature type="region of interest" description="Disordered" evidence="1">
    <location>
        <begin position="124"/>
        <end position="158"/>
    </location>
</feature>
<gene>
    <name evidence="2" type="ORF">FMOSSE_LOCUS14340</name>
</gene>
<evidence type="ECO:0000313" key="3">
    <source>
        <dbReference type="Proteomes" id="UP000789375"/>
    </source>
</evidence>